<sequence>MGVLIQIFVVLHLVGVASLLGGFLTQMKQIKGGNTRVTPAMMHGALTMLVTGLALVGLNDGSGHQVDHVKIGVKLVVLLVILGLVYVNRGKEKVSTAVTGSIALLTLANMCIAVMWN</sequence>
<dbReference type="STRING" id="1428644.BIV57_22465"/>
<gene>
    <name evidence="2" type="ORF">BIV57_22465</name>
</gene>
<keyword evidence="1" id="KW-0472">Membrane</keyword>
<evidence type="ECO:0000313" key="2">
    <source>
        <dbReference type="EMBL" id="OIV35269.1"/>
    </source>
</evidence>
<feature type="transmembrane region" description="Helical" evidence="1">
    <location>
        <begin position="37"/>
        <end position="59"/>
    </location>
</feature>
<organism evidence="2 3">
    <name type="scientific">Mangrovactinospora gilvigrisea</name>
    <dbReference type="NCBI Taxonomy" id="1428644"/>
    <lineage>
        <taxon>Bacteria</taxon>
        <taxon>Bacillati</taxon>
        <taxon>Actinomycetota</taxon>
        <taxon>Actinomycetes</taxon>
        <taxon>Kitasatosporales</taxon>
        <taxon>Streptomycetaceae</taxon>
        <taxon>Mangrovactinospora</taxon>
    </lineage>
</organism>
<name>A0A1J7B9J8_9ACTN</name>
<feature type="transmembrane region" description="Helical" evidence="1">
    <location>
        <begin position="6"/>
        <end position="25"/>
    </location>
</feature>
<dbReference type="AlphaFoldDB" id="A0A1J7B9J8"/>
<dbReference type="RefSeq" id="WP_071658774.1">
    <property type="nucleotide sequence ID" value="NZ_MLCF01000172.1"/>
</dbReference>
<dbReference type="EMBL" id="MLCF01000172">
    <property type="protein sequence ID" value="OIV35269.1"/>
    <property type="molecule type" value="Genomic_DNA"/>
</dbReference>
<accession>A0A1J7B9J8</accession>
<feature type="transmembrane region" description="Helical" evidence="1">
    <location>
        <begin position="71"/>
        <end position="87"/>
    </location>
</feature>
<keyword evidence="3" id="KW-1185">Reference proteome</keyword>
<evidence type="ECO:0000256" key="1">
    <source>
        <dbReference type="SAM" id="Phobius"/>
    </source>
</evidence>
<keyword evidence="1" id="KW-0812">Transmembrane</keyword>
<proteinExistence type="predicted"/>
<comment type="caution">
    <text evidence="2">The sequence shown here is derived from an EMBL/GenBank/DDBJ whole genome shotgun (WGS) entry which is preliminary data.</text>
</comment>
<keyword evidence="1" id="KW-1133">Transmembrane helix</keyword>
<evidence type="ECO:0000313" key="3">
    <source>
        <dbReference type="Proteomes" id="UP000243342"/>
    </source>
</evidence>
<dbReference type="OrthoDB" id="3830423at2"/>
<dbReference type="Proteomes" id="UP000243342">
    <property type="component" value="Unassembled WGS sequence"/>
</dbReference>
<protein>
    <recommendedName>
        <fullName evidence="4">Integral membrane protein</fullName>
    </recommendedName>
</protein>
<evidence type="ECO:0008006" key="4">
    <source>
        <dbReference type="Google" id="ProtNLM"/>
    </source>
</evidence>
<feature type="transmembrane region" description="Helical" evidence="1">
    <location>
        <begin position="94"/>
        <end position="116"/>
    </location>
</feature>
<reference evidence="2 3" key="1">
    <citation type="submission" date="2016-10" db="EMBL/GenBank/DDBJ databases">
        <title>Genome sequence of Streptomyces gilvigriseus MUSC 26.</title>
        <authorList>
            <person name="Lee L.-H."/>
            <person name="Ser H.-L."/>
        </authorList>
    </citation>
    <scope>NUCLEOTIDE SEQUENCE [LARGE SCALE GENOMIC DNA]</scope>
    <source>
        <strain evidence="2 3">MUSC 26</strain>
    </source>
</reference>